<dbReference type="PANTHER" id="PTHR23513:SF11">
    <property type="entry name" value="STAPHYLOFERRIN A TRANSPORTER"/>
    <property type="match status" value="1"/>
</dbReference>
<proteinExistence type="predicted"/>
<evidence type="ECO:0000256" key="7">
    <source>
        <dbReference type="SAM" id="Phobius"/>
    </source>
</evidence>
<keyword evidence="4 7" id="KW-0812">Transmembrane</keyword>
<keyword evidence="5 7" id="KW-1133">Transmembrane helix</keyword>
<dbReference type="Pfam" id="PF05977">
    <property type="entry name" value="MFS_3"/>
    <property type="match status" value="1"/>
</dbReference>
<reference evidence="8 9" key="1">
    <citation type="submission" date="2016-10" db="EMBL/GenBank/DDBJ databases">
        <authorList>
            <person name="de Groot N.N."/>
        </authorList>
    </citation>
    <scope>NUCLEOTIDE SEQUENCE [LARGE SCALE GENOMIC DNA]</scope>
    <source>
        <strain evidence="8 9">DSM 15230</strain>
    </source>
</reference>
<dbReference type="InterPro" id="IPR010290">
    <property type="entry name" value="TM_effector"/>
</dbReference>
<keyword evidence="3" id="KW-1003">Cell membrane</keyword>
<feature type="transmembrane region" description="Helical" evidence="7">
    <location>
        <begin position="203"/>
        <end position="226"/>
    </location>
</feature>
<dbReference type="CDD" id="cd06173">
    <property type="entry name" value="MFS_MefA_like"/>
    <property type="match status" value="1"/>
</dbReference>
<feature type="transmembrane region" description="Helical" evidence="7">
    <location>
        <begin position="172"/>
        <end position="191"/>
    </location>
</feature>
<accession>A0A1G5VE11</accession>
<sequence>MYIIQASSLGLLLLSGHETYCWMLFFAFFTGSIDAFDMPTRLAFMQELVGPEALHSAMGLNSTNFNLTRMIGPVLAAFLLNHLSYSALFFMNAASLLPILFVYRNMDVNSVPAPVVNRNPFREMKSGFKMAAHIPAIITNIVCVGIISSFLLNFSTYGPLFSDRVLHRGLGGFGSLLFFIGLGSMTGGLLAASSSRKVSQKSIFNFAILSGILLMMVSYITIYALAMALFTFLGFMVILFMVNCNTAIQMASPKEYLGRIMSLYTFVFLGCTPFGTLFTSAVIEYAGTSNGLFLIGALTVLLILLTIKTLWAGKTHTGT</sequence>
<keyword evidence="6 7" id="KW-0472">Membrane</keyword>
<feature type="transmembrane region" description="Helical" evidence="7">
    <location>
        <begin position="83"/>
        <end position="103"/>
    </location>
</feature>
<dbReference type="SUPFAM" id="SSF103473">
    <property type="entry name" value="MFS general substrate transporter"/>
    <property type="match status" value="1"/>
</dbReference>
<evidence type="ECO:0000313" key="8">
    <source>
        <dbReference type="EMBL" id="SDA44070.1"/>
    </source>
</evidence>
<dbReference type="Proteomes" id="UP000199689">
    <property type="component" value="Unassembled WGS sequence"/>
</dbReference>
<keyword evidence="2" id="KW-0813">Transport</keyword>
<feature type="transmembrane region" description="Helical" evidence="7">
    <location>
        <begin position="263"/>
        <end position="286"/>
    </location>
</feature>
<protein>
    <submittedName>
        <fullName evidence="8">Predicted arabinose efflux permease, MFS family</fullName>
    </submittedName>
</protein>
<evidence type="ECO:0000256" key="6">
    <source>
        <dbReference type="ARBA" id="ARBA00023136"/>
    </source>
</evidence>
<name>A0A1G5VE11_9FIRM</name>
<feature type="transmembrane region" description="Helical" evidence="7">
    <location>
        <begin position="232"/>
        <end position="251"/>
    </location>
</feature>
<feature type="transmembrane region" description="Helical" evidence="7">
    <location>
        <begin position="130"/>
        <end position="152"/>
    </location>
</feature>
<gene>
    <name evidence="8" type="ORF">SAMN02910343_00581</name>
</gene>
<organism evidence="8 9">
    <name type="scientific">Allisonella histaminiformans</name>
    <dbReference type="NCBI Taxonomy" id="209880"/>
    <lineage>
        <taxon>Bacteria</taxon>
        <taxon>Bacillati</taxon>
        <taxon>Bacillota</taxon>
        <taxon>Negativicutes</taxon>
        <taxon>Veillonellales</taxon>
        <taxon>Veillonellaceae</taxon>
        <taxon>Allisonella</taxon>
    </lineage>
</organism>
<evidence type="ECO:0000256" key="5">
    <source>
        <dbReference type="ARBA" id="ARBA00022989"/>
    </source>
</evidence>
<dbReference type="AlphaFoldDB" id="A0A1G5VE11"/>
<comment type="subcellular location">
    <subcellularLocation>
        <location evidence="1">Cell membrane</location>
        <topology evidence="1">Multi-pass membrane protein</topology>
    </subcellularLocation>
</comment>
<evidence type="ECO:0000256" key="4">
    <source>
        <dbReference type="ARBA" id="ARBA00022692"/>
    </source>
</evidence>
<dbReference type="EMBL" id="FMXA01000006">
    <property type="protein sequence ID" value="SDA44070.1"/>
    <property type="molecule type" value="Genomic_DNA"/>
</dbReference>
<feature type="transmembrane region" description="Helical" evidence="7">
    <location>
        <begin position="292"/>
        <end position="311"/>
    </location>
</feature>
<keyword evidence="9" id="KW-1185">Reference proteome</keyword>
<dbReference type="InterPro" id="IPR036259">
    <property type="entry name" value="MFS_trans_sf"/>
</dbReference>
<evidence type="ECO:0000313" key="9">
    <source>
        <dbReference type="Proteomes" id="UP000199689"/>
    </source>
</evidence>
<dbReference type="PANTHER" id="PTHR23513">
    <property type="entry name" value="INTEGRAL MEMBRANE EFFLUX PROTEIN-RELATED"/>
    <property type="match status" value="1"/>
</dbReference>
<dbReference type="Gene3D" id="1.20.1250.20">
    <property type="entry name" value="MFS general substrate transporter like domains"/>
    <property type="match status" value="1"/>
</dbReference>
<dbReference type="STRING" id="209880.SAMN02910343_00581"/>
<evidence type="ECO:0000256" key="2">
    <source>
        <dbReference type="ARBA" id="ARBA00022448"/>
    </source>
</evidence>
<evidence type="ECO:0000256" key="3">
    <source>
        <dbReference type="ARBA" id="ARBA00022475"/>
    </source>
</evidence>
<dbReference type="GO" id="GO:0005886">
    <property type="term" value="C:plasma membrane"/>
    <property type="evidence" value="ECO:0007669"/>
    <property type="project" value="UniProtKB-SubCell"/>
</dbReference>
<evidence type="ECO:0000256" key="1">
    <source>
        <dbReference type="ARBA" id="ARBA00004651"/>
    </source>
</evidence>